<dbReference type="InterPro" id="IPR050696">
    <property type="entry name" value="FtsA/MreB"/>
</dbReference>
<keyword evidence="2 5" id="KW-0132">Cell division</keyword>
<dbReference type="NCBIfam" id="TIGR01174">
    <property type="entry name" value="ftsA"/>
    <property type="match status" value="1"/>
</dbReference>
<evidence type="ECO:0000256" key="4">
    <source>
        <dbReference type="ARBA" id="ARBA00023306"/>
    </source>
</evidence>
<protein>
    <recommendedName>
        <fullName evidence="5 6">Cell division protein FtsA</fullName>
    </recommendedName>
</protein>
<comment type="function">
    <text evidence="5 6">Cell division protein that is involved in the assembly of the Z ring. May serve as a membrane anchor for the Z ring.</text>
</comment>
<dbReference type="Pfam" id="PF02491">
    <property type="entry name" value="SHS2_FTSA"/>
    <property type="match status" value="1"/>
</dbReference>
<dbReference type="Pfam" id="PF14450">
    <property type="entry name" value="FtsA"/>
    <property type="match status" value="1"/>
</dbReference>
<dbReference type="InterPro" id="IPR020823">
    <property type="entry name" value="Cell_div_FtsA"/>
</dbReference>
<dbReference type="PANTHER" id="PTHR32432:SF4">
    <property type="entry name" value="CELL DIVISION PROTEIN FTSA"/>
    <property type="match status" value="1"/>
</dbReference>
<sequence length="433" mass="47260">MWLAFITKRVIILWKERKLIKNEDVVVGLDIGTTKVVIVVGQVQEGMVQIIGIGKAPNSGMRKGSIVDIEETVSAISNALEDAERSSGMKLESCFCSIEGNQINTISSKGVIAVSRADGEITDQDIERVTEAAKSVALPPNFEILHIVPRYFSIDGQEGVKDPLGMSAIRLEVETHVIGVTASVLKNLGKTILQSGLEIDGVVFSPLAAAKAILTKNQKELGVILIDIGSSNTNIAVFEERTLIHSSVLPIGSNHITSDIAIGMRTDIEVAEKIKINEVTAMPDQVKENEKIDLSKYKRDEKEKPSKQFVCQVTEARLKELFSMIKEKLSQIDRDEMLPAGAVLTGGGAKQTGIVEFSKNFLKLPVKVGAPVLEVSGIVDKLDDPRYATAIGLMLWGIDEYARDDNNKKSVNINRKIGGVLDKAREIFKNFIP</sequence>
<dbReference type="GO" id="GO:0032153">
    <property type="term" value="C:cell division site"/>
    <property type="evidence" value="ECO:0007669"/>
    <property type="project" value="UniProtKB-UniRule"/>
</dbReference>
<evidence type="ECO:0000259" key="7">
    <source>
        <dbReference type="SMART" id="SM00842"/>
    </source>
</evidence>
<evidence type="ECO:0000256" key="3">
    <source>
        <dbReference type="ARBA" id="ARBA00023136"/>
    </source>
</evidence>
<accession>A0A2M6WXK5</accession>
<keyword evidence="4 5" id="KW-0131">Cell cycle</keyword>
<organism evidence="8 9">
    <name type="scientific">Candidatus Berkelbacteria bacterium CG10_big_fil_rev_8_21_14_0_10_41_12</name>
    <dbReference type="NCBI Taxonomy" id="1974513"/>
    <lineage>
        <taxon>Bacteria</taxon>
        <taxon>Candidatus Berkelbacteria</taxon>
    </lineage>
</organism>
<evidence type="ECO:0000256" key="6">
    <source>
        <dbReference type="PIRNR" id="PIRNR003101"/>
    </source>
</evidence>
<evidence type="ECO:0000313" key="9">
    <source>
        <dbReference type="Proteomes" id="UP000228596"/>
    </source>
</evidence>
<dbReference type="InterPro" id="IPR043129">
    <property type="entry name" value="ATPase_NBD"/>
</dbReference>
<dbReference type="PANTHER" id="PTHR32432">
    <property type="entry name" value="CELL DIVISION PROTEIN FTSA-RELATED"/>
    <property type="match status" value="1"/>
</dbReference>
<name>A0A2M6WXK5_9BACT</name>
<evidence type="ECO:0000313" key="8">
    <source>
        <dbReference type="EMBL" id="PIT97525.1"/>
    </source>
</evidence>
<dbReference type="CDD" id="cd24048">
    <property type="entry name" value="ASKHA_NBD_FtsA"/>
    <property type="match status" value="1"/>
</dbReference>
<feature type="domain" description="SHS2" evidence="7">
    <location>
        <begin position="26"/>
        <end position="213"/>
    </location>
</feature>
<dbReference type="PIRSF" id="PIRSF003101">
    <property type="entry name" value="FtsA"/>
    <property type="match status" value="1"/>
</dbReference>
<evidence type="ECO:0000256" key="2">
    <source>
        <dbReference type="ARBA" id="ARBA00022618"/>
    </source>
</evidence>
<evidence type="ECO:0000256" key="5">
    <source>
        <dbReference type="HAMAP-Rule" id="MF_02033"/>
    </source>
</evidence>
<reference evidence="9" key="1">
    <citation type="submission" date="2017-09" db="EMBL/GenBank/DDBJ databases">
        <title>Depth-based differentiation of microbial function through sediment-hosted aquifers and enrichment of novel symbionts in the deep terrestrial subsurface.</title>
        <authorList>
            <person name="Probst A.J."/>
            <person name="Ladd B."/>
            <person name="Jarett J.K."/>
            <person name="Geller-Mcgrath D.E."/>
            <person name="Sieber C.M.K."/>
            <person name="Emerson J.B."/>
            <person name="Anantharaman K."/>
            <person name="Thomas B.C."/>
            <person name="Malmstrom R."/>
            <person name="Stieglmeier M."/>
            <person name="Klingl A."/>
            <person name="Woyke T."/>
            <person name="Ryan C.M."/>
            <person name="Banfield J.F."/>
        </authorList>
    </citation>
    <scope>NUCLEOTIDE SEQUENCE [LARGE SCALE GENOMIC DNA]</scope>
</reference>
<dbReference type="SUPFAM" id="SSF53067">
    <property type="entry name" value="Actin-like ATPase domain"/>
    <property type="match status" value="2"/>
</dbReference>
<dbReference type="Gene3D" id="3.30.1490.110">
    <property type="match status" value="1"/>
</dbReference>
<proteinExistence type="inferred from homology"/>
<dbReference type="Gene3D" id="3.30.420.40">
    <property type="match status" value="1"/>
</dbReference>
<dbReference type="GO" id="GO:0009898">
    <property type="term" value="C:cytoplasmic side of plasma membrane"/>
    <property type="evidence" value="ECO:0007669"/>
    <property type="project" value="UniProtKB-UniRule"/>
</dbReference>
<evidence type="ECO:0000256" key="1">
    <source>
        <dbReference type="ARBA" id="ARBA00022475"/>
    </source>
</evidence>
<gene>
    <name evidence="5 8" type="primary">ftsA</name>
    <name evidence="8" type="ORF">COT77_00965</name>
</gene>
<dbReference type="GO" id="GO:0043093">
    <property type="term" value="P:FtsZ-dependent cytokinesis"/>
    <property type="evidence" value="ECO:0007669"/>
    <property type="project" value="UniProtKB-UniRule"/>
</dbReference>
<dbReference type="Proteomes" id="UP000228596">
    <property type="component" value="Unassembled WGS sequence"/>
</dbReference>
<comment type="caution">
    <text evidence="8">The sequence shown here is derived from an EMBL/GenBank/DDBJ whole genome shotgun (WGS) entry which is preliminary data.</text>
</comment>
<dbReference type="AlphaFoldDB" id="A0A2M6WXK5"/>
<keyword evidence="1 5" id="KW-1003">Cell membrane</keyword>
<keyword evidence="3 5" id="KW-0472">Membrane</keyword>
<comment type="subcellular location">
    <subcellularLocation>
        <location evidence="5">Cell membrane</location>
        <topology evidence="5">Peripheral membrane protein</topology>
        <orientation evidence="5">Cytoplasmic side</orientation>
    </subcellularLocation>
    <text evidence="5">Localizes to the Z ring in an FtsZ-dependent manner. Targeted to the membrane through a conserved C-terminal amphipathic helix.</text>
</comment>
<dbReference type="EMBL" id="PEZV01000006">
    <property type="protein sequence ID" value="PIT97525.1"/>
    <property type="molecule type" value="Genomic_DNA"/>
</dbReference>
<dbReference type="HAMAP" id="MF_02033">
    <property type="entry name" value="FtsA"/>
    <property type="match status" value="1"/>
</dbReference>
<comment type="similarity">
    <text evidence="5 6">Belongs to the FtsA/MreB family.</text>
</comment>
<comment type="subunit">
    <text evidence="5">Self-interacts. Interacts with FtsZ.</text>
</comment>
<dbReference type="InterPro" id="IPR003494">
    <property type="entry name" value="SHS2_FtsA"/>
</dbReference>
<dbReference type="SMART" id="SM00842">
    <property type="entry name" value="FtsA"/>
    <property type="match status" value="1"/>
</dbReference>